<organism evidence="3 4">
    <name type="scientific">Actinoallomurus vinaceus</name>
    <dbReference type="NCBI Taxonomy" id="1080074"/>
    <lineage>
        <taxon>Bacteria</taxon>
        <taxon>Bacillati</taxon>
        <taxon>Actinomycetota</taxon>
        <taxon>Actinomycetes</taxon>
        <taxon>Streptosporangiales</taxon>
        <taxon>Thermomonosporaceae</taxon>
        <taxon>Actinoallomurus</taxon>
    </lineage>
</organism>
<dbReference type="RefSeq" id="WP_345431972.1">
    <property type="nucleotide sequence ID" value="NZ_BAABHK010000004.1"/>
</dbReference>
<evidence type="ECO:0000313" key="4">
    <source>
        <dbReference type="Proteomes" id="UP001501442"/>
    </source>
</evidence>
<reference evidence="4" key="1">
    <citation type="journal article" date="2019" name="Int. J. Syst. Evol. Microbiol.">
        <title>The Global Catalogue of Microorganisms (GCM) 10K type strain sequencing project: providing services to taxonomists for standard genome sequencing and annotation.</title>
        <authorList>
            <consortium name="The Broad Institute Genomics Platform"/>
            <consortium name="The Broad Institute Genome Sequencing Center for Infectious Disease"/>
            <person name="Wu L."/>
            <person name="Ma J."/>
        </authorList>
    </citation>
    <scope>NUCLEOTIDE SEQUENCE [LARGE SCALE GENOMIC DNA]</scope>
    <source>
        <strain evidence="4">JCM 17939</strain>
    </source>
</reference>
<gene>
    <name evidence="3" type="ORF">GCM10023196_035870</name>
</gene>
<feature type="region of interest" description="Disordered" evidence="2">
    <location>
        <begin position="310"/>
        <end position="348"/>
    </location>
</feature>
<evidence type="ECO:0000256" key="1">
    <source>
        <dbReference type="SAM" id="Coils"/>
    </source>
</evidence>
<keyword evidence="1" id="KW-0175">Coiled coil</keyword>
<dbReference type="Proteomes" id="UP001501442">
    <property type="component" value="Unassembled WGS sequence"/>
</dbReference>
<evidence type="ECO:0000256" key="2">
    <source>
        <dbReference type="SAM" id="MobiDB-lite"/>
    </source>
</evidence>
<protein>
    <submittedName>
        <fullName evidence="3">Uncharacterized protein</fullName>
    </submittedName>
</protein>
<accession>A0ABP8UCP2</accession>
<proteinExistence type="predicted"/>
<comment type="caution">
    <text evidence="3">The sequence shown here is derived from an EMBL/GenBank/DDBJ whole genome shotgun (WGS) entry which is preliminary data.</text>
</comment>
<keyword evidence="4" id="KW-1185">Reference proteome</keyword>
<feature type="coiled-coil region" evidence="1">
    <location>
        <begin position="42"/>
        <end position="127"/>
    </location>
</feature>
<sequence length="348" mass="38575">MPTDDLRDRLISALLASWSIADDPVSQAMARKAAERDTDTMLAVRDAEVERLRDRVRELEANLIVRAIDSGVGELMQRAERAEEERDDYFDRLRKAEGAYSRLDAERRDVEGARDRWKVRAEEAESRLDGQAWDDLTAELDAAHAAIRSAFKRLHSLHLFGATSEQTDRFHREILAILQAALDAPSGADLSEPSTEKVVVVASRTHDLRVFTGSVEDAREFAASLVEQLRDQGPVSRNPYVPLTTQWTPENWRDAKNDSSSRFRQGITSCAWFGPAGLEVRIEDTLAKPRHIGGRVNAEDCPACQGTNPPYPFICPGNPPESPASGRTGVPPGTEPPHPPHDAQEAAQ</sequence>
<feature type="compositionally biased region" description="Pro residues" evidence="2">
    <location>
        <begin position="310"/>
        <end position="322"/>
    </location>
</feature>
<feature type="compositionally biased region" description="Basic and acidic residues" evidence="2">
    <location>
        <begin position="338"/>
        <end position="348"/>
    </location>
</feature>
<name>A0ABP8UCP2_9ACTN</name>
<dbReference type="EMBL" id="BAABHK010000004">
    <property type="protein sequence ID" value="GAA4626674.1"/>
    <property type="molecule type" value="Genomic_DNA"/>
</dbReference>
<evidence type="ECO:0000313" key="3">
    <source>
        <dbReference type="EMBL" id="GAA4626674.1"/>
    </source>
</evidence>